<dbReference type="PANTHER" id="PTHR30269:SF37">
    <property type="entry name" value="MEMBRANE TRANSPORTER PROTEIN"/>
    <property type="match status" value="1"/>
</dbReference>
<evidence type="ECO:0000256" key="7">
    <source>
        <dbReference type="ARBA" id="ARBA00023136"/>
    </source>
</evidence>
<evidence type="ECO:0000256" key="2">
    <source>
        <dbReference type="ARBA" id="ARBA00009142"/>
    </source>
</evidence>
<dbReference type="EMBL" id="JBHTFQ010000007">
    <property type="protein sequence ID" value="MFC7705241.1"/>
    <property type="molecule type" value="Genomic_DNA"/>
</dbReference>
<sequence length="264" mass="27959">MCEGPVVSGRIEGFVQFDWVFFAVAVPAVVFAGVSKGGFASGAAFAATPILALVLSPGEALGLMLPLLMLMDVATLRPYWRKWHGPSTRMLILGAVPGVGLGALVYKATDPDLFRLLIGVIAVGFVVWQFSRRMGWLVITPRPIGRGAGLLAGATAGFTSFVSHAGGPPAAIYLLAQGVGKTAFQATTVIVFWIVNMLKFIPFLFLGIFTADTVLGVLLLAPFAFLGAWLGVRAHHLVPEKAFFGLTYVLLAVTGSKLIWDALA</sequence>
<comment type="subcellular location">
    <subcellularLocation>
        <location evidence="1 8">Cell membrane</location>
        <topology evidence="1 8">Multi-pass membrane protein</topology>
    </subcellularLocation>
</comment>
<evidence type="ECO:0000256" key="8">
    <source>
        <dbReference type="RuleBase" id="RU363041"/>
    </source>
</evidence>
<keyword evidence="3" id="KW-0813">Transport</keyword>
<feature type="transmembrane region" description="Helical" evidence="8">
    <location>
        <begin position="242"/>
        <end position="260"/>
    </location>
</feature>
<keyword evidence="10" id="KW-1185">Reference proteome</keyword>
<organism evidence="9 10">
    <name type="scientific">Plastorhodobacter daqingensis</name>
    <dbReference type="NCBI Taxonomy" id="1387281"/>
    <lineage>
        <taxon>Bacteria</taxon>
        <taxon>Pseudomonadati</taxon>
        <taxon>Pseudomonadota</taxon>
        <taxon>Alphaproteobacteria</taxon>
        <taxon>Rhodobacterales</taxon>
        <taxon>Paracoccaceae</taxon>
        <taxon>Plastorhodobacter</taxon>
    </lineage>
</organism>
<keyword evidence="7 8" id="KW-0472">Membrane</keyword>
<reference evidence="10" key="1">
    <citation type="journal article" date="2019" name="Int. J. Syst. Evol. Microbiol.">
        <title>The Global Catalogue of Microorganisms (GCM) 10K type strain sequencing project: providing services to taxonomists for standard genome sequencing and annotation.</title>
        <authorList>
            <consortium name="The Broad Institute Genomics Platform"/>
            <consortium name="The Broad Institute Genome Sequencing Center for Infectious Disease"/>
            <person name="Wu L."/>
            <person name="Ma J."/>
        </authorList>
    </citation>
    <scope>NUCLEOTIDE SEQUENCE [LARGE SCALE GENOMIC DNA]</scope>
    <source>
        <strain evidence="10">CGMCC 1.12750</strain>
    </source>
</reference>
<dbReference type="RefSeq" id="WP_377404807.1">
    <property type="nucleotide sequence ID" value="NZ_JBHTFQ010000007.1"/>
</dbReference>
<comment type="similarity">
    <text evidence="2 8">Belongs to the 4-toluene sulfonate uptake permease (TSUP) (TC 2.A.102) family.</text>
</comment>
<dbReference type="Pfam" id="PF01925">
    <property type="entry name" value="TauE"/>
    <property type="match status" value="1"/>
</dbReference>
<protein>
    <recommendedName>
        <fullName evidence="8">Probable membrane transporter protein</fullName>
    </recommendedName>
</protein>
<feature type="transmembrane region" description="Helical" evidence="8">
    <location>
        <begin position="45"/>
        <end position="70"/>
    </location>
</feature>
<dbReference type="InterPro" id="IPR002781">
    <property type="entry name" value="TM_pro_TauE-like"/>
</dbReference>
<evidence type="ECO:0000313" key="10">
    <source>
        <dbReference type="Proteomes" id="UP001596516"/>
    </source>
</evidence>
<feature type="transmembrane region" description="Helical" evidence="8">
    <location>
        <begin position="113"/>
        <end position="131"/>
    </location>
</feature>
<gene>
    <name evidence="9" type="ORF">ACFQXB_13660</name>
</gene>
<keyword evidence="4 8" id="KW-1003">Cell membrane</keyword>
<feature type="transmembrane region" description="Helical" evidence="8">
    <location>
        <begin position="19"/>
        <end position="39"/>
    </location>
</feature>
<keyword evidence="5 8" id="KW-0812">Transmembrane</keyword>
<evidence type="ECO:0000256" key="4">
    <source>
        <dbReference type="ARBA" id="ARBA00022475"/>
    </source>
</evidence>
<feature type="transmembrane region" description="Helical" evidence="8">
    <location>
        <begin position="203"/>
        <end position="230"/>
    </location>
</feature>
<dbReference type="InterPro" id="IPR052017">
    <property type="entry name" value="TSUP"/>
</dbReference>
<feature type="transmembrane region" description="Helical" evidence="8">
    <location>
        <begin position="90"/>
        <end position="107"/>
    </location>
</feature>
<name>A0ABW2UMQ1_9RHOB</name>
<feature type="transmembrane region" description="Helical" evidence="8">
    <location>
        <begin position="143"/>
        <end position="165"/>
    </location>
</feature>
<dbReference type="PANTHER" id="PTHR30269">
    <property type="entry name" value="TRANSMEMBRANE PROTEIN YFCA"/>
    <property type="match status" value="1"/>
</dbReference>
<keyword evidence="6 8" id="KW-1133">Transmembrane helix</keyword>
<evidence type="ECO:0000256" key="3">
    <source>
        <dbReference type="ARBA" id="ARBA00022448"/>
    </source>
</evidence>
<proteinExistence type="inferred from homology"/>
<comment type="caution">
    <text evidence="9">The sequence shown here is derived from an EMBL/GenBank/DDBJ whole genome shotgun (WGS) entry which is preliminary data.</text>
</comment>
<accession>A0ABW2UMQ1</accession>
<dbReference type="Proteomes" id="UP001596516">
    <property type="component" value="Unassembled WGS sequence"/>
</dbReference>
<evidence type="ECO:0000256" key="1">
    <source>
        <dbReference type="ARBA" id="ARBA00004651"/>
    </source>
</evidence>
<evidence type="ECO:0000256" key="5">
    <source>
        <dbReference type="ARBA" id="ARBA00022692"/>
    </source>
</evidence>
<evidence type="ECO:0000313" key="9">
    <source>
        <dbReference type="EMBL" id="MFC7705241.1"/>
    </source>
</evidence>
<evidence type="ECO:0000256" key="6">
    <source>
        <dbReference type="ARBA" id="ARBA00022989"/>
    </source>
</evidence>